<sequence length="377" mass="42877">MATIQKREGKKGPSYRVMVRMKGFPDQVRTFKRLTDAKQWASDTESGIRKGEFKNVVRTAASKTLQDVIDRFRKEVFVHRAESTKRAEGSFLAYWEKTLGQYSLAYITADMVSDKLAELAAAGDGRRKPPEEGEEAKAPKAAPKPKSRKTMKHYRDMLAVLFKYAIQWGWTASSPLDGVNRITKIRNERMRYLSDAERKRLLDACKASDNEHLYPVVVFALSTGARKSEILGLTLADLNLDRDTAVLRDTKNGDTRAVPVVHHLRDVLEVQVEKVNGIYKELSSPPGPRWLFPRRDGLEPIDIRKAWENARDAAKLEDFRFHDLRHSTASYLAMNGASLVEIADILGHRTLQMVRRYAHLSESHVKGVVTQLNEKLF</sequence>
<dbReference type="GO" id="GO:0006310">
    <property type="term" value="P:DNA recombination"/>
    <property type="evidence" value="ECO:0007669"/>
    <property type="project" value="UniProtKB-KW"/>
</dbReference>
<dbReference type="PANTHER" id="PTHR30349">
    <property type="entry name" value="PHAGE INTEGRASE-RELATED"/>
    <property type="match status" value="1"/>
</dbReference>
<dbReference type="Gene3D" id="1.10.443.10">
    <property type="entry name" value="Intergrase catalytic core"/>
    <property type="match status" value="1"/>
</dbReference>
<dbReference type="InterPro" id="IPR002104">
    <property type="entry name" value="Integrase_catalytic"/>
</dbReference>
<dbReference type="Proteomes" id="UP000182703">
    <property type="component" value="Chromosome"/>
</dbReference>
<reference evidence="7 8" key="1">
    <citation type="submission" date="2016-11" db="EMBL/GenBank/DDBJ databases">
        <title>Complete genome sequence of the aerobically denitrifying bacterium Chelatococcus daeguensis TAD1.</title>
        <authorList>
            <person name="Yang Y."/>
            <person name="Huang S."/>
            <person name="Lin E."/>
        </authorList>
    </citation>
    <scope>NUCLEOTIDE SEQUENCE [LARGE SCALE GENOMIC DNA]</scope>
    <source>
        <strain evidence="7 8">TAD1</strain>
    </source>
</reference>
<dbReference type="AlphaFoldDB" id="A0AAC9JQS5"/>
<dbReference type="Pfam" id="PF00589">
    <property type="entry name" value="Phage_integrase"/>
    <property type="match status" value="1"/>
</dbReference>
<evidence type="ECO:0000256" key="3">
    <source>
        <dbReference type="ARBA" id="ARBA00023125"/>
    </source>
</evidence>
<dbReference type="InterPro" id="IPR050090">
    <property type="entry name" value="Tyrosine_recombinase_XerCD"/>
</dbReference>
<dbReference type="InterPro" id="IPR010998">
    <property type="entry name" value="Integrase_recombinase_N"/>
</dbReference>
<dbReference type="EMBL" id="CP018095">
    <property type="protein sequence ID" value="APF36701.1"/>
    <property type="molecule type" value="Genomic_DNA"/>
</dbReference>
<accession>A0AAC9JQS5</accession>
<evidence type="ECO:0000259" key="6">
    <source>
        <dbReference type="PROSITE" id="PS51898"/>
    </source>
</evidence>
<dbReference type="InterPro" id="IPR011010">
    <property type="entry name" value="DNA_brk_join_enz"/>
</dbReference>
<dbReference type="PROSITE" id="PS51898">
    <property type="entry name" value="TYR_RECOMBINASE"/>
    <property type="match status" value="1"/>
</dbReference>
<comment type="similarity">
    <text evidence="1">Belongs to the 'phage' integrase family.</text>
</comment>
<name>A0AAC9JQS5_9HYPH</name>
<dbReference type="RefSeq" id="WP_071923380.1">
    <property type="nucleotide sequence ID" value="NZ_CP018095.1"/>
</dbReference>
<dbReference type="Gene3D" id="1.10.150.130">
    <property type="match status" value="1"/>
</dbReference>
<dbReference type="CDD" id="cd00796">
    <property type="entry name" value="INT_Rci_Hp1_C"/>
    <property type="match status" value="1"/>
</dbReference>
<dbReference type="SUPFAM" id="SSF56349">
    <property type="entry name" value="DNA breaking-rejoining enzymes"/>
    <property type="match status" value="1"/>
</dbReference>
<protein>
    <recommendedName>
        <fullName evidence="6">Tyr recombinase domain-containing protein</fullName>
    </recommendedName>
</protein>
<keyword evidence="8" id="KW-1185">Reference proteome</keyword>
<dbReference type="PANTHER" id="PTHR30349:SF64">
    <property type="entry name" value="PROPHAGE INTEGRASE INTD-RELATED"/>
    <property type="match status" value="1"/>
</dbReference>
<evidence type="ECO:0000256" key="1">
    <source>
        <dbReference type="ARBA" id="ARBA00008857"/>
    </source>
</evidence>
<evidence type="ECO:0000313" key="7">
    <source>
        <dbReference type="EMBL" id="APF36701.1"/>
    </source>
</evidence>
<keyword evidence="3" id="KW-0238">DNA-binding</keyword>
<dbReference type="GO" id="GO:0003677">
    <property type="term" value="F:DNA binding"/>
    <property type="evidence" value="ECO:0007669"/>
    <property type="project" value="UniProtKB-KW"/>
</dbReference>
<feature type="domain" description="Tyr recombinase" evidence="6">
    <location>
        <begin position="188"/>
        <end position="370"/>
    </location>
</feature>
<dbReference type="GO" id="GO:0015074">
    <property type="term" value="P:DNA integration"/>
    <property type="evidence" value="ECO:0007669"/>
    <property type="project" value="UniProtKB-KW"/>
</dbReference>
<dbReference type="InterPro" id="IPR013762">
    <property type="entry name" value="Integrase-like_cat_sf"/>
</dbReference>
<evidence type="ECO:0000313" key="8">
    <source>
        <dbReference type="Proteomes" id="UP000182703"/>
    </source>
</evidence>
<evidence type="ECO:0000256" key="5">
    <source>
        <dbReference type="SAM" id="MobiDB-lite"/>
    </source>
</evidence>
<feature type="region of interest" description="Disordered" evidence="5">
    <location>
        <begin position="122"/>
        <end position="150"/>
    </location>
</feature>
<feature type="compositionally biased region" description="Basic and acidic residues" evidence="5">
    <location>
        <begin position="124"/>
        <end position="138"/>
    </location>
</feature>
<dbReference type="KEGG" id="cdq:BOQ54_04665"/>
<gene>
    <name evidence="7" type="ORF">BOQ54_04665</name>
</gene>
<evidence type="ECO:0000256" key="2">
    <source>
        <dbReference type="ARBA" id="ARBA00022908"/>
    </source>
</evidence>
<proteinExistence type="inferred from homology"/>
<keyword evidence="4" id="KW-0233">DNA recombination</keyword>
<keyword evidence="2" id="KW-0229">DNA integration</keyword>
<evidence type="ECO:0000256" key="4">
    <source>
        <dbReference type="ARBA" id="ARBA00023172"/>
    </source>
</evidence>
<organism evidence="7 8">
    <name type="scientific">Chelatococcus daeguensis</name>
    <dbReference type="NCBI Taxonomy" id="444444"/>
    <lineage>
        <taxon>Bacteria</taxon>
        <taxon>Pseudomonadati</taxon>
        <taxon>Pseudomonadota</taxon>
        <taxon>Alphaproteobacteria</taxon>
        <taxon>Hyphomicrobiales</taxon>
        <taxon>Chelatococcaceae</taxon>
        <taxon>Chelatococcus</taxon>
    </lineage>
</organism>